<name>A0A6S6TCH2_9BACT</name>
<gene>
    <name evidence="2" type="ORF">HELGO_WM18201</name>
</gene>
<organism evidence="2">
    <name type="scientific">uncultured Sulfurovum sp</name>
    <dbReference type="NCBI Taxonomy" id="269237"/>
    <lineage>
        <taxon>Bacteria</taxon>
        <taxon>Pseudomonadati</taxon>
        <taxon>Campylobacterota</taxon>
        <taxon>Epsilonproteobacteria</taxon>
        <taxon>Campylobacterales</taxon>
        <taxon>Sulfurovaceae</taxon>
        <taxon>Sulfurovum</taxon>
        <taxon>environmental samples</taxon>
    </lineage>
</organism>
<sequence length="52" mass="5852">MIENVQLLFSILGLIAFIFLVLELALDIDTVAGRFVSKIKKSNAKSKNREED</sequence>
<protein>
    <submittedName>
        <fullName evidence="2">Uncharacterized protein</fullName>
    </submittedName>
</protein>
<keyword evidence="1" id="KW-0472">Membrane</keyword>
<evidence type="ECO:0000256" key="1">
    <source>
        <dbReference type="SAM" id="Phobius"/>
    </source>
</evidence>
<keyword evidence="1" id="KW-1133">Transmembrane helix</keyword>
<dbReference type="AlphaFoldDB" id="A0A6S6TCH2"/>
<reference evidence="2" key="1">
    <citation type="submission" date="2020-01" db="EMBL/GenBank/DDBJ databases">
        <authorList>
            <person name="Meier V. D."/>
            <person name="Meier V D."/>
        </authorList>
    </citation>
    <scope>NUCLEOTIDE SEQUENCE</scope>
    <source>
        <strain evidence="2">HLG_WM_MAG_02</strain>
    </source>
</reference>
<accession>A0A6S6TCH2</accession>
<dbReference type="EMBL" id="CACVAZ010000110">
    <property type="protein sequence ID" value="CAA6817044.1"/>
    <property type="molecule type" value="Genomic_DNA"/>
</dbReference>
<keyword evidence="1" id="KW-0812">Transmembrane</keyword>
<proteinExistence type="predicted"/>
<feature type="transmembrane region" description="Helical" evidence="1">
    <location>
        <begin position="6"/>
        <end position="26"/>
    </location>
</feature>
<evidence type="ECO:0000313" key="2">
    <source>
        <dbReference type="EMBL" id="CAA6817044.1"/>
    </source>
</evidence>